<protein>
    <submittedName>
        <fullName evidence="1">Uncharacterized protein</fullName>
    </submittedName>
</protein>
<reference evidence="1" key="1">
    <citation type="journal article" date="2023" name="Science">
        <title>Genome structures resolve the early diversification of teleost fishes.</title>
        <authorList>
            <person name="Parey E."/>
            <person name="Louis A."/>
            <person name="Montfort J."/>
            <person name="Bouchez O."/>
            <person name="Roques C."/>
            <person name="Iampietro C."/>
            <person name="Lluch J."/>
            <person name="Castinel A."/>
            <person name="Donnadieu C."/>
            <person name="Desvignes T."/>
            <person name="Floi Bucao C."/>
            <person name="Jouanno E."/>
            <person name="Wen M."/>
            <person name="Mejri S."/>
            <person name="Dirks R."/>
            <person name="Jansen H."/>
            <person name="Henkel C."/>
            <person name="Chen W.J."/>
            <person name="Zahm M."/>
            <person name="Cabau C."/>
            <person name="Klopp C."/>
            <person name="Thompson A.W."/>
            <person name="Robinson-Rechavi M."/>
            <person name="Braasch I."/>
            <person name="Lecointre G."/>
            <person name="Bobe J."/>
            <person name="Postlethwait J.H."/>
            <person name="Berthelot C."/>
            <person name="Roest Crollius H."/>
            <person name="Guiguen Y."/>
        </authorList>
    </citation>
    <scope>NUCLEOTIDE SEQUENCE</scope>
    <source>
        <strain evidence="1">WJC10195</strain>
    </source>
</reference>
<proteinExistence type="predicted"/>
<comment type="caution">
    <text evidence="1">The sequence shown here is derived from an EMBL/GenBank/DDBJ whole genome shotgun (WGS) entry which is preliminary data.</text>
</comment>
<sequence length="78" mass="8426">MVDSKADANTNTQLRATLVYRPGLGQPDWQERQEVTQTVAHTAQLQGAGPVCDRSQSALSNCGQSHILVFSPEQAAVF</sequence>
<keyword evidence="2" id="KW-1185">Reference proteome</keyword>
<dbReference type="AlphaFoldDB" id="A0A9Q1IKD7"/>
<evidence type="ECO:0000313" key="1">
    <source>
        <dbReference type="EMBL" id="KAJ8345130.1"/>
    </source>
</evidence>
<accession>A0A9Q1IKD7</accession>
<gene>
    <name evidence="1" type="ORF">SKAU_G00293230</name>
</gene>
<dbReference type="EMBL" id="JAINUF010000012">
    <property type="protein sequence ID" value="KAJ8345130.1"/>
    <property type="molecule type" value="Genomic_DNA"/>
</dbReference>
<name>A0A9Q1IKD7_SYNKA</name>
<organism evidence="1 2">
    <name type="scientific">Synaphobranchus kaupii</name>
    <name type="common">Kaup's arrowtooth eel</name>
    <dbReference type="NCBI Taxonomy" id="118154"/>
    <lineage>
        <taxon>Eukaryota</taxon>
        <taxon>Metazoa</taxon>
        <taxon>Chordata</taxon>
        <taxon>Craniata</taxon>
        <taxon>Vertebrata</taxon>
        <taxon>Euteleostomi</taxon>
        <taxon>Actinopterygii</taxon>
        <taxon>Neopterygii</taxon>
        <taxon>Teleostei</taxon>
        <taxon>Anguilliformes</taxon>
        <taxon>Synaphobranchidae</taxon>
        <taxon>Synaphobranchus</taxon>
    </lineage>
</organism>
<dbReference type="Proteomes" id="UP001152622">
    <property type="component" value="Chromosome 12"/>
</dbReference>
<evidence type="ECO:0000313" key="2">
    <source>
        <dbReference type="Proteomes" id="UP001152622"/>
    </source>
</evidence>